<sequence length="88" mass="10412">MNVICLEEKAFYELIERVVERLSEKHNVPPEKWIDGEQAMQKLRIKSTTTLQKLRDEGKIEFSKMGKIILYNSFSIDAYIEQNKKTTF</sequence>
<feature type="domain" description="Helix-turn-helix" evidence="1">
    <location>
        <begin position="37"/>
        <end position="83"/>
    </location>
</feature>
<evidence type="ECO:0000313" key="2">
    <source>
        <dbReference type="EMBL" id="WKN34351.1"/>
    </source>
</evidence>
<protein>
    <submittedName>
        <fullName evidence="2">Helix-turn-helix domain-containing protein</fullName>
    </submittedName>
</protein>
<dbReference type="AlphaFoldDB" id="A0AA49GLF1"/>
<evidence type="ECO:0000259" key="1">
    <source>
        <dbReference type="Pfam" id="PF12728"/>
    </source>
</evidence>
<dbReference type="EMBL" id="CP120682">
    <property type="protein sequence ID" value="WKN34351.1"/>
    <property type="molecule type" value="Genomic_DNA"/>
</dbReference>
<dbReference type="Pfam" id="PF12728">
    <property type="entry name" value="HTH_17"/>
    <property type="match status" value="1"/>
</dbReference>
<gene>
    <name evidence="2" type="ORF">K4G66_18405</name>
</gene>
<dbReference type="PANTHER" id="PTHR34585">
    <property type="match status" value="1"/>
</dbReference>
<dbReference type="PANTHER" id="PTHR34585:SF22">
    <property type="entry name" value="HELIX-TURN-HELIX DOMAIN-CONTAINING PROTEIN"/>
    <property type="match status" value="1"/>
</dbReference>
<accession>A0AA49GLF1</accession>
<reference evidence="2" key="2">
    <citation type="journal article" date="2024" name="Antonie Van Leeuwenhoek">
        <title>Roseihalotalea indica gen. nov., sp. nov., a halophilic Bacteroidetes from mesopelagic Southwest Indian Ocean with higher carbohydrate metabolic potential.</title>
        <authorList>
            <person name="Chen B."/>
            <person name="Zhang M."/>
            <person name="Lin D."/>
            <person name="Ye J."/>
            <person name="Tang K."/>
        </authorList>
    </citation>
    <scope>NUCLEOTIDE SEQUENCE</scope>
    <source>
        <strain evidence="2">TK19036</strain>
    </source>
</reference>
<dbReference type="InterPro" id="IPR041657">
    <property type="entry name" value="HTH_17"/>
</dbReference>
<reference evidence="2" key="1">
    <citation type="journal article" date="2023" name="Comput. Struct. Biotechnol. J.">
        <title>Discovery of a novel marine Bacteroidetes with a rich repertoire of carbohydrate-active enzymes.</title>
        <authorList>
            <person name="Chen B."/>
            <person name="Liu G."/>
            <person name="Chen Q."/>
            <person name="Wang H."/>
            <person name="Liu L."/>
            <person name="Tang K."/>
        </authorList>
    </citation>
    <scope>NUCLEOTIDE SEQUENCE</scope>
    <source>
        <strain evidence="2">TK19036</strain>
    </source>
</reference>
<organism evidence="2">
    <name type="scientific">Roseihalotalea indica</name>
    <dbReference type="NCBI Taxonomy" id="2867963"/>
    <lineage>
        <taxon>Bacteria</taxon>
        <taxon>Pseudomonadati</taxon>
        <taxon>Bacteroidota</taxon>
        <taxon>Cytophagia</taxon>
        <taxon>Cytophagales</taxon>
        <taxon>Catalimonadaceae</taxon>
        <taxon>Roseihalotalea</taxon>
    </lineage>
</organism>
<proteinExistence type="predicted"/>
<name>A0AA49GLF1_9BACT</name>